<dbReference type="PANTHER" id="PTHR23310">
    <property type="entry name" value="ACYL-COA-BINDING PROTEIN, ACBP"/>
    <property type="match status" value="1"/>
</dbReference>
<dbReference type="GO" id="GO:0000062">
    <property type="term" value="F:fatty-acyl-CoA binding"/>
    <property type="evidence" value="ECO:0007669"/>
    <property type="project" value="InterPro"/>
</dbReference>
<dbReference type="EMBL" id="HG793130">
    <property type="protein sequence ID" value="CDK29395.1"/>
    <property type="molecule type" value="Genomic_DNA"/>
</dbReference>
<evidence type="ECO:0000256" key="1">
    <source>
        <dbReference type="ARBA" id="ARBA00023121"/>
    </source>
</evidence>
<dbReference type="HOGENOM" id="CLU_1289095_0_0_1"/>
<dbReference type="STRING" id="1382522.W6MXS4"/>
<dbReference type="GO" id="GO:0006631">
    <property type="term" value="P:fatty acid metabolic process"/>
    <property type="evidence" value="ECO:0007669"/>
    <property type="project" value="TreeGrafter"/>
</dbReference>
<name>W6MXS4_9ASCO</name>
<dbReference type="InterPro" id="IPR035984">
    <property type="entry name" value="Acyl-CoA-binding_sf"/>
</dbReference>
<dbReference type="PANTHER" id="PTHR23310:SF133">
    <property type="entry name" value="COA BINDING PROTEIN, PUTATIVE (AFU_ORTHOLOGUE AFUA_1G12300)-RELATED"/>
    <property type="match status" value="1"/>
</dbReference>
<dbReference type="InterPro" id="IPR000582">
    <property type="entry name" value="Acyl-CoA-binding_protein"/>
</dbReference>
<reference evidence="3" key="2">
    <citation type="submission" date="2014-02" db="EMBL/GenBank/DDBJ databases">
        <title>Complete DNA sequence of /Kuraishia capsulata/ illustrates novel genomic features among budding yeasts (/Saccharomycotina/).</title>
        <authorList>
            <person name="Morales L."/>
            <person name="Noel B."/>
            <person name="Porcel B."/>
            <person name="Marcet-Houben M."/>
            <person name="Hullo M-F."/>
            <person name="Sacerdot C."/>
            <person name="Tekaia F."/>
            <person name="Leh-Louis V."/>
            <person name="Despons L."/>
            <person name="Khanna V."/>
            <person name="Aury J-M."/>
            <person name="Barbe V."/>
            <person name="Couloux A."/>
            <person name="Labadie K."/>
            <person name="Pelletier E."/>
            <person name="Souciet J-L."/>
            <person name="Boekhout T."/>
            <person name="Gabaldon T."/>
            <person name="Wincker P."/>
            <person name="Dujon B."/>
        </authorList>
    </citation>
    <scope>NUCLEOTIDE SEQUENCE</scope>
    <source>
        <strain evidence="3">CBS 1993</strain>
    </source>
</reference>
<feature type="domain" description="ACB" evidence="2">
    <location>
        <begin position="5"/>
        <end position="96"/>
    </location>
</feature>
<dbReference type="AlphaFoldDB" id="W6MXS4"/>
<dbReference type="SUPFAM" id="SSF47027">
    <property type="entry name" value="Acyl-CoA binding protein"/>
    <property type="match status" value="1"/>
</dbReference>
<dbReference type="Proteomes" id="UP000019384">
    <property type="component" value="Unassembled WGS sequence"/>
</dbReference>
<sequence>MSESVDTLFNKAIDTIQLLSSNKHYLPRPPMESRIKLYGLYKQATQGDLRDLANVPESGVDRLKYESWLANHGLDPTLAKVQYVACLLGTMKLYENDENFRDSKLLFDELEYLWDQFKEGDNDQAYHQSRDRYELVKWQNNVNYRLNQLTRLVEETRRRRIPAEETPRPSRLAWKRWILELVVMYFCWKHNKELVEYATKLRTLLNRLYVIYLK</sequence>
<evidence type="ECO:0000313" key="4">
    <source>
        <dbReference type="Proteomes" id="UP000019384"/>
    </source>
</evidence>
<evidence type="ECO:0000313" key="3">
    <source>
        <dbReference type="EMBL" id="CDK29395.1"/>
    </source>
</evidence>
<reference evidence="3" key="1">
    <citation type="submission" date="2013-12" db="EMBL/GenBank/DDBJ databases">
        <authorList>
            <person name="Genoscope - CEA"/>
        </authorList>
    </citation>
    <scope>NUCLEOTIDE SEQUENCE</scope>
    <source>
        <strain evidence="3">CBS 1993</strain>
    </source>
</reference>
<dbReference type="Pfam" id="PF00887">
    <property type="entry name" value="ACBP"/>
    <property type="match status" value="1"/>
</dbReference>
<proteinExistence type="predicted"/>
<dbReference type="InterPro" id="IPR014352">
    <property type="entry name" value="FERM/acyl-CoA-bd_prot_sf"/>
</dbReference>
<dbReference type="PROSITE" id="PS51228">
    <property type="entry name" value="ACB_2"/>
    <property type="match status" value="1"/>
</dbReference>
<organism evidence="3 4">
    <name type="scientific">Kuraishia capsulata CBS 1993</name>
    <dbReference type="NCBI Taxonomy" id="1382522"/>
    <lineage>
        <taxon>Eukaryota</taxon>
        <taxon>Fungi</taxon>
        <taxon>Dikarya</taxon>
        <taxon>Ascomycota</taxon>
        <taxon>Saccharomycotina</taxon>
        <taxon>Pichiomycetes</taxon>
        <taxon>Pichiales</taxon>
        <taxon>Pichiaceae</taxon>
        <taxon>Kuraishia</taxon>
    </lineage>
</organism>
<gene>
    <name evidence="3" type="ORF">KUCA_T00005383001</name>
</gene>
<dbReference type="RefSeq" id="XP_022461382.1">
    <property type="nucleotide sequence ID" value="XM_022600573.1"/>
</dbReference>
<keyword evidence="4" id="KW-1185">Reference proteome</keyword>
<accession>W6MXS4</accession>
<dbReference type="OrthoDB" id="346910at2759"/>
<dbReference type="GeneID" id="34522770"/>
<evidence type="ECO:0000259" key="2">
    <source>
        <dbReference type="PROSITE" id="PS51228"/>
    </source>
</evidence>
<protein>
    <recommendedName>
        <fullName evidence="2">ACB domain-containing protein</fullName>
    </recommendedName>
</protein>
<dbReference type="Gene3D" id="1.20.80.10">
    <property type="match status" value="1"/>
</dbReference>
<keyword evidence="1" id="KW-0446">Lipid-binding</keyword>